<evidence type="ECO:0000313" key="3">
    <source>
        <dbReference type="EMBL" id="CAE6759777.1"/>
    </source>
</evidence>
<keyword evidence="4" id="KW-1185">Reference proteome</keyword>
<accession>A0ABM8RLK7</accession>
<dbReference type="InterPro" id="IPR034139">
    <property type="entry name" value="TOPRIM_OLD"/>
</dbReference>
<reference evidence="3 4" key="1">
    <citation type="submission" date="2021-02" db="EMBL/GenBank/DDBJ databases">
        <authorList>
            <person name="Han P."/>
        </authorList>
    </citation>
    <scope>NUCLEOTIDE SEQUENCE [LARGE SCALE GENOMIC DNA]</scope>
    <source>
        <strain evidence="3">Candidatus Nitrospira sp. ZN2</strain>
    </source>
</reference>
<organism evidence="3 4">
    <name type="scientific">Nitrospira defluvii</name>
    <dbReference type="NCBI Taxonomy" id="330214"/>
    <lineage>
        <taxon>Bacteria</taxon>
        <taxon>Pseudomonadati</taxon>
        <taxon>Nitrospirota</taxon>
        <taxon>Nitrospiria</taxon>
        <taxon>Nitrospirales</taxon>
        <taxon>Nitrospiraceae</taxon>
        <taxon>Nitrospira</taxon>
    </lineage>
</organism>
<dbReference type="Pfam" id="PF20469">
    <property type="entry name" value="OLD-like_TOPRIM"/>
    <property type="match status" value="1"/>
</dbReference>
<protein>
    <submittedName>
        <fullName evidence="3">SMC domain-containing protein</fullName>
    </submittedName>
</protein>
<dbReference type="InterPro" id="IPR038729">
    <property type="entry name" value="Rad50/SbcC_AAA"/>
</dbReference>
<evidence type="ECO:0000259" key="2">
    <source>
        <dbReference type="Pfam" id="PF20469"/>
    </source>
</evidence>
<name>A0ABM8RLK7_9BACT</name>
<evidence type="ECO:0000313" key="4">
    <source>
        <dbReference type="Proteomes" id="UP000675880"/>
    </source>
</evidence>
<dbReference type="CDD" id="cd01026">
    <property type="entry name" value="TOPRIM_OLD"/>
    <property type="match status" value="1"/>
</dbReference>
<dbReference type="SUPFAM" id="SSF52540">
    <property type="entry name" value="P-loop containing nucleoside triphosphate hydrolases"/>
    <property type="match status" value="1"/>
</dbReference>
<dbReference type="RefSeq" id="WP_213042728.1">
    <property type="nucleotide sequence ID" value="NZ_CAJNBJ010000016.1"/>
</dbReference>
<dbReference type="Gene3D" id="3.40.50.300">
    <property type="entry name" value="P-loop containing nucleotide triphosphate hydrolases"/>
    <property type="match status" value="2"/>
</dbReference>
<evidence type="ECO:0000259" key="1">
    <source>
        <dbReference type="Pfam" id="PF13476"/>
    </source>
</evidence>
<dbReference type="Proteomes" id="UP000675880">
    <property type="component" value="Unassembled WGS sequence"/>
</dbReference>
<proteinExistence type="predicted"/>
<dbReference type="EMBL" id="CAJNBJ010000016">
    <property type="protein sequence ID" value="CAE6759777.1"/>
    <property type="molecule type" value="Genomic_DNA"/>
</dbReference>
<sequence length="533" mass="59901">MITKIKIHGYRIYKDLTLEPNPKLNLIVGANESGKSTLMEAIGLALTGRINGRSASEELNPYWFNSELIEEFVRQRKLGNPVAWPEIRIELFLENRDELQKLCGAINTDKPTNACPGISIRVLHDPAYSKDLDEWAKNVSPLLPVEYYSIDWRSFADEPITNRPPQLTTAIIDSRTVRSSTGVDYHMRHILNDALQPAERAAISVAYREIKASMSETALKNVNERMAETHASLHDNPIVLAMDQSARTSWEGAVTPHINNIPFSMSGQGQQASVKIALAMSRHSERTNFVMVEEPENHLTHTSLTKLISRMELLAGEHQQLFVATHSSFVINRLGLDGLHLLGGAKPLRLTELKPETVAYFRKLPGYDTLRMVLADKIVLVEGPSDEIIFERIFKDKYQKRPIELGIDVISMRGLAIGRCLELCAALDKTVAAVRDNDGVAPDELRTPIQEWLADDRRAVFIGSVDHGHTLEPQLIHYNTESQLRKILKITDRADIETWMSREKTETAIRIAVAEESIIPPTYLLEAASFIHG</sequence>
<dbReference type="PANTHER" id="PTHR43581:SF4">
    <property type="entry name" value="ATP_GTP PHOSPHATASE"/>
    <property type="match status" value="1"/>
</dbReference>
<gene>
    <name evidence="3" type="ORF">NSPZN2_30586</name>
</gene>
<dbReference type="Pfam" id="PF13476">
    <property type="entry name" value="AAA_23"/>
    <property type="match status" value="1"/>
</dbReference>
<dbReference type="InterPro" id="IPR027417">
    <property type="entry name" value="P-loop_NTPase"/>
</dbReference>
<feature type="domain" description="Rad50/SbcC-type AAA" evidence="1">
    <location>
        <begin position="4"/>
        <end position="69"/>
    </location>
</feature>
<comment type="caution">
    <text evidence="3">The sequence shown here is derived from an EMBL/GenBank/DDBJ whole genome shotgun (WGS) entry which is preliminary data.</text>
</comment>
<dbReference type="InterPro" id="IPR051396">
    <property type="entry name" value="Bact_Antivir_Def_Nuclease"/>
</dbReference>
<dbReference type="PANTHER" id="PTHR43581">
    <property type="entry name" value="ATP/GTP PHOSPHATASE"/>
    <property type="match status" value="1"/>
</dbReference>
<feature type="domain" description="OLD protein-like TOPRIM" evidence="2">
    <location>
        <begin position="374"/>
        <end position="438"/>
    </location>
</feature>